<sequence length="119" mass="13375">MNLELLQSFGPSYPEEYDGTLDCVSVAITCSFNRRGTLLAVGCNDGRIVIWDFLTRGISKIISAHVHPVCSVSWSRNGYKLLSASSDWCVSVWDVLTGECDEKYRFPSVIIKVQFHPRD</sequence>
<evidence type="ECO:0000256" key="4">
    <source>
        <dbReference type="ARBA" id="ARBA00023242"/>
    </source>
</evidence>
<accession>A0A6S7HU14</accession>
<gene>
    <name evidence="5" type="ORF">PACLA_8A088796</name>
</gene>
<dbReference type="SMART" id="SM00320">
    <property type="entry name" value="WD40"/>
    <property type="match status" value="2"/>
</dbReference>
<dbReference type="InterPro" id="IPR036322">
    <property type="entry name" value="WD40_repeat_dom_sf"/>
</dbReference>
<evidence type="ECO:0000313" key="6">
    <source>
        <dbReference type="Proteomes" id="UP001152795"/>
    </source>
</evidence>
<keyword evidence="6" id="KW-1185">Reference proteome</keyword>
<keyword evidence="3" id="KW-0677">Repeat</keyword>
<keyword evidence="4" id="KW-0539">Nucleus</keyword>
<dbReference type="InterPro" id="IPR037850">
    <property type="entry name" value="RBBP5/Swd1"/>
</dbReference>
<evidence type="ECO:0000256" key="2">
    <source>
        <dbReference type="ARBA" id="ARBA00022574"/>
    </source>
</evidence>
<dbReference type="InterPro" id="IPR015943">
    <property type="entry name" value="WD40/YVTN_repeat-like_dom_sf"/>
</dbReference>
<comment type="subcellular location">
    <subcellularLocation>
        <location evidence="1">Nucleus</location>
    </subcellularLocation>
</comment>
<dbReference type="GO" id="GO:0048188">
    <property type="term" value="C:Set1C/COMPASS complex"/>
    <property type="evidence" value="ECO:0007669"/>
    <property type="project" value="InterPro"/>
</dbReference>
<dbReference type="Gene3D" id="2.130.10.10">
    <property type="entry name" value="YVTN repeat-like/Quinoprotein amine dehydrogenase"/>
    <property type="match status" value="1"/>
</dbReference>
<dbReference type="PROSITE" id="PS00678">
    <property type="entry name" value="WD_REPEATS_1"/>
    <property type="match status" value="1"/>
</dbReference>
<dbReference type="PROSITE" id="PS50294">
    <property type="entry name" value="WD_REPEATS_REGION"/>
    <property type="match status" value="1"/>
</dbReference>
<reference evidence="5" key="1">
    <citation type="submission" date="2020-04" db="EMBL/GenBank/DDBJ databases">
        <authorList>
            <person name="Alioto T."/>
            <person name="Alioto T."/>
            <person name="Gomez Garrido J."/>
        </authorList>
    </citation>
    <scope>NUCLEOTIDE SEQUENCE</scope>
    <source>
        <strain evidence="5">A484AB</strain>
    </source>
</reference>
<proteinExistence type="predicted"/>
<dbReference type="AlphaFoldDB" id="A0A6S7HU14"/>
<organism evidence="5 6">
    <name type="scientific">Paramuricea clavata</name>
    <name type="common">Red gorgonian</name>
    <name type="synonym">Violescent sea-whip</name>
    <dbReference type="NCBI Taxonomy" id="317549"/>
    <lineage>
        <taxon>Eukaryota</taxon>
        <taxon>Metazoa</taxon>
        <taxon>Cnidaria</taxon>
        <taxon>Anthozoa</taxon>
        <taxon>Octocorallia</taxon>
        <taxon>Malacalcyonacea</taxon>
        <taxon>Plexauridae</taxon>
        <taxon>Paramuricea</taxon>
    </lineage>
</organism>
<dbReference type="SUPFAM" id="SSF50978">
    <property type="entry name" value="WD40 repeat-like"/>
    <property type="match status" value="1"/>
</dbReference>
<dbReference type="PROSITE" id="PS50082">
    <property type="entry name" value="WD_REPEATS_2"/>
    <property type="match status" value="1"/>
</dbReference>
<name>A0A6S7HU14_PARCT</name>
<dbReference type="EMBL" id="CACRXK020002980">
    <property type="protein sequence ID" value="CAB3996937.1"/>
    <property type="molecule type" value="Genomic_DNA"/>
</dbReference>
<comment type="caution">
    <text evidence="5">The sequence shown here is derived from an EMBL/GenBank/DDBJ whole genome shotgun (WGS) entry which is preliminary data.</text>
</comment>
<dbReference type="Pfam" id="PF00400">
    <property type="entry name" value="WD40"/>
    <property type="match status" value="2"/>
</dbReference>
<dbReference type="PANTHER" id="PTHR44040:SF1">
    <property type="entry name" value="RETINOBLASTOMA-BINDING PROTEIN 5"/>
    <property type="match status" value="1"/>
</dbReference>
<evidence type="ECO:0000256" key="1">
    <source>
        <dbReference type="ARBA" id="ARBA00004123"/>
    </source>
</evidence>
<keyword evidence="2" id="KW-0853">WD repeat</keyword>
<evidence type="ECO:0000313" key="5">
    <source>
        <dbReference type="EMBL" id="CAB3996937.1"/>
    </source>
</evidence>
<feature type="non-terminal residue" evidence="5">
    <location>
        <position position="119"/>
    </location>
</feature>
<evidence type="ECO:0000256" key="3">
    <source>
        <dbReference type="ARBA" id="ARBA00022737"/>
    </source>
</evidence>
<dbReference type="PANTHER" id="PTHR44040">
    <property type="entry name" value="RETINOBLASTOMA-BINDING PROTEIN 5"/>
    <property type="match status" value="1"/>
</dbReference>
<dbReference type="InterPro" id="IPR001680">
    <property type="entry name" value="WD40_rpt"/>
</dbReference>
<dbReference type="Proteomes" id="UP001152795">
    <property type="component" value="Unassembled WGS sequence"/>
</dbReference>
<dbReference type="OrthoDB" id="196858at2759"/>
<protein>
    <submittedName>
        <fullName evidence="5">Retinoblastoma-binding 5 homolog</fullName>
    </submittedName>
</protein>
<dbReference type="InterPro" id="IPR019775">
    <property type="entry name" value="WD40_repeat_CS"/>
</dbReference>